<dbReference type="SUPFAM" id="SSF52540">
    <property type="entry name" value="P-loop containing nucleoside triphosphate hydrolases"/>
    <property type="match status" value="1"/>
</dbReference>
<feature type="domain" description="DUF3696" evidence="1">
    <location>
        <begin position="245"/>
        <end position="290"/>
    </location>
</feature>
<dbReference type="Gene3D" id="3.40.50.300">
    <property type="entry name" value="P-loop containing nucleotide triphosphate hydrolases"/>
    <property type="match status" value="1"/>
</dbReference>
<dbReference type="GO" id="GO:0005524">
    <property type="term" value="F:ATP binding"/>
    <property type="evidence" value="ECO:0007669"/>
    <property type="project" value="InterPro"/>
</dbReference>
<reference evidence="4" key="1">
    <citation type="submission" date="2015-01" db="EMBL/GenBank/DDBJ databases">
        <authorList>
            <person name="MANFREDI Pablo"/>
        </authorList>
    </citation>
    <scope>NUCLEOTIDE SEQUENCE [LARGE SCALE GENOMIC DNA]</scope>
    <source>
        <strain evidence="4">Cc11</strain>
    </source>
</reference>
<sequence length="292" mass="33637">MLEKAYYEKDNVLLENHGSMRDLKNPYQEENIKFDIRIDDTENTIEFCDDDKCLIPNDKLIFPEIIYISANRFGPSINLPIYNNSVRKNKIGKNGENLIQFIDFYKDEIIDNSLIRYESEGNTVLFNIRAWLNIISPNIKFNYNIDKKSDTSYALFNGYRSTNVGFGLSYSLSVIATLLIGSVIKNSLIIIENPEAHLHPRGQVELAKLMSLCANNGNQIIVETHSDHIFDSVRIACKEMEGFNEKVKLHWLELNEKNNSTIISPIISKKGRIDEWPQGFFDQFEINSSKLI</sequence>
<dbReference type="InterPro" id="IPR003959">
    <property type="entry name" value="ATPase_AAA_core"/>
</dbReference>
<name>A0A0B7I5I9_9FLAO</name>
<dbReference type="InterPro" id="IPR022532">
    <property type="entry name" value="DUF3696"/>
</dbReference>
<evidence type="ECO:0000259" key="1">
    <source>
        <dbReference type="Pfam" id="PF12476"/>
    </source>
</evidence>
<dbReference type="Pfam" id="PF13304">
    <property type="entry name" value="AAA_21"/>
    <property type="match status" value="1"/>
</dbReference>
<accession>A0A0B7I5I9</accession>
<gene>
    <name evidence="3" type="ORF">CCAN11_1250001</name>
</gene>
<dbReference type="PANTHER" id="PTHR43581:SF2">
    <property type="entry name" value="EXCINUCLEASE ATPASE SUBUNIT"/>
    <property type="match status" value="1"/>
</dbReference>
<dbReference type="PANTHER" id="PTHR43581">
    <property type="entry name" value="ATP/GTP PHOSPHATASE"/>
    <property type="match status" value="1"/>
</dbReference>
<evidence type="ECO:0000313" key="3">
    <source>
        <dbReference type="EMBL" id="CEN46930.1"/>
    </source>
</evidence>
<organism evidence="3 4">
    <name type="scientific">Capnocytophaga canimorsus</name>
    <dbReference type="NCBI Taxonomy" id="28188"/>
    <lineage>
        <taxon>Bacteria</taxon>
        <taxon>Pseudomonadati</taxon>
        <taxon>Bacteroidota</taxon>
        <taxon>Flavobacteriia</taxon>
        <taxon>Flavobacteriales</taxon>
        <taxon>Flavobacteriaceae</taxon>
        <taxon>Capnocytophaga</taxon>
    </lineage>
</organism>
<evidence type="ECO:0000259" key="2">
    <source>
        <dbReference type="Pfam" id="PF13304"/>
    </source>
</evidence>
<dbReference type="GO" id="GO:0016887">
    <property type="term" value="F:ATP hydrolysis activity"/>
    <property type="evidence" value="ECO:0007669"/>
    <property type="project" value="InterPro"/>
</dbReference>
<dbReference type="InterPro" id="IPR027417">
    <property type="entry name" value="P-loop_NTPase"/>
</dbReference>
<evidence type="ECO:0000313" key="4">
    <source>
        <dbReference type="Proteomes" id="UP000039370"/>
    </source>
</evidence>
<dbReference type="EMBL" id="CDOK01000030">
    <property type="protein sequence ID" value="CEN46930.1"/>
    <property type="molecule type" value="Genomic_DNA"/>
</dbReference>
<feature type="domain" description="ATPase AAA-type core" evidence="2">
    <location>
        <begin position="161"/>
        <end position="231"/>
    </location>
</feature>
<dbReference type="Proteomes" id="UP000039370">
    <property type="component" value="Unassembled WGS sequence"/>
</dbReference>
<evidence type="ECO:0008006" key="5">
    <source>
        <dbReference type="Google" id="ProtNLM"/>
    </source>
</evidence>
<protein>
    <recommendedName>
        <fullName evidence="5">DUF3696 domain-containing protein</fullName>
    </recommendedName>
</protein>
<proteinExistence type="predicted"/>
<dbReference type="Pfam" id="PF12476">
    <property type="entry name" value="DUF3696"/>
    <property type="match status" value="1"/>
</dbReference>
<dbReference type="InterPro" id="IPR051396">
    <property type="entry name" value="Bact_Antivir_Def_Nuclease"/>
</dbReference>
<dbReference type="AlphaFoldDB" id="A0A0B7I5I9"/>